<dbReference type="InterPro" id="IPR051688">
    <property type="entry name" value="USP_A"/>
</dbReference>
<feature type="non-terminal residue" evidence="2">
    <location>
        <position position="282"/>
    </location>
</feature>
<dbReference type="PANTHER" id="PTHR43010">
    <property type="entry name" value="UNIVERSAL STRESS PROTEIN SLR1230"/>
    <property type="match status" value="1"/>
</dbReference>
<gene>
    <name evidence="2" type="ORF">A5634_22540</name>
</gene>
<dbReference type="AlphaFoldDB" id="A0A1A3P2T4"/>
<dbReference type="Gene3D" id="3.40.50.620">
    <property type="entry name" value="HUPs"/>
    <property type="match status" value="2"/>
</dbReference>
<dbReference type="OrthoDB" id="5242641at2"/>
<organism evidence="2 3">
    <name type="scientific">Mycobacterium asiaticum</name>
    <dbReference type="NCBI Taxonomy" id="1790"/>
    <lineage>
        <taxon>Bacteria</taxon>
        <taxon>Bacillati</taxon>
        <taxon>Actinomycetota</taxon>
        <taxon>Actinomycetes</taxon>
        <taxon>Mycobacteriales</taxon>
        <taxon>Mycobacteriaceae</taxon>
        <taxon>Mycobacterium</taxon>
    </lineage>
</organism>
<proteinExistence type="predicted"/>
<dbReference type="RefSeq" id="WP_065143951.1">
    <property type="nucleotide sequence ID" value="NZ_LZLS01000093.1"/>
</dbReference>
<dbReference type="InterPro" id="IPR014729">
    <property type="entry name" value="Rossmann-like_a/b/a_fold"/>
</dbReference>
<dbReference type="SUPFAM" id="SSF52402">
    <property type="entry name" value="Adenine nucleotide alpha hydrolases-like"/>
    <property type="match status" value="2"/>
</dbReference>
<evidence type="ECO:0000313" key="2">
    <source>
        <dbReference type="EMBL" id="OBK27589.1"/>
    </source>
</evidence>
<dbReference type="Pfam" id="PF00582">
    <property type="entry name" value="Usp"/>
    <property type="match status" value="2"/>
</dbReference>
<dbReference type="Proteomes" id="UP000093928">
    <property type="component" value="Unassembled WGS sequence"/>
</dbReference>
<comment type="caution">
    <text evidence="2">The sequence shown here is derived from an EMBL/GenBank/DDBJ whole genome shotgun (WGS) entry which is preliminary data.</text>
</comment>
<sequence length="282" mass="30492">MTVVVGYRADKVGLSGLYLAVSFARTLKTSLTVATIVPKAWPAPSLARVDAEFEHWAEHLAENSAREARHYLFPLADGVEVDYVQRAHRSVSNGLLEVAQEVGAEVLVLGSLPSGGRGQAVFGSTADWLRHSSPVPLAISAPGYHSQTGGLTRLSCAYSANPQSVGVVARCAEYAERLGLPLRVITFAVRGRTMYPPDVGLDVEDAVLEAWAVQAREILESLKVDGVVGDDVVLQVVTGHSWVEVLHQADWIDGEILTLATSPRTELRRVLLGTRSDKIIRH</sequence>
<dbReference type="EMBL" id="LZLS01000093">
    <property type="protein sequence ID" value="OBK27589.1"/>
    <property type="molecule type" value="Genomic_DNA"/>
</dbReference>
<reference evidence="2 3" key="1">
    <citation type="submission" date="2016-06" db="EMBL/GenBank/DDBJ databases">
        <authorList>
            <person name="Kjaerup R.B."/>
            <person name="Dalgaard T.S."/>
            <person name="Juul-Madsen H.R."/>
        </authorList>
    </citation>
    <scope>NUCLEOTIDE SEQUENCE [LARGE SCALE GENOMIC DNA]</scope>
    <source>
        <strain evidence="2 3">1165133.8</strain>
    </source>
</reference>
<evidence type="ECO:0000313" key="3">
    <source>
        <dbReference type="Proteomes" id="UP000093928"/>
    </source>
</evidence>
<evidence type="ECO:0000259" key="1">
    <source>
        <dbReference type="Pfam" id="PF00582"/>
    </source>
</evidence>
<dbReference type="CDD" id="cd00293">
    <property type="entry name" value="USP-like"/>
    <property type="match status" value="1"/>
</dbReference>
<accession>A0A1A3P2T4</accession>
<feature type="domain" description="UspA" evidence="1">
    <location>
        <begin position="2"/>
        <end position="139"/>
    </location>
</feature>
<dbReference type="InterPro" id="IPR006016">
    <property type="entry name" value="UspA"/>
</dbReference>
<name>A0A1A3P2T4_MYCAS</name>
<feature type="domain" description="UspA" evidence="1">
    <location>
        <begin position="156"/>
        <end position="282"/>
    </location>
</feature>
<dbReference type="PANTHER" id="PTHR43010:SF1">
    <property type="entry name" value="USPA DOMAIN-CONTAINING PROTEIN"/>
    <property type="match status" value="1"/>
</dbReference>
<protein>
    <submittedName>
        <fullName evidence="2">Universal stress protein</fullName>
    </submittedName>
</protein>